<feature type="transmembrane region" description="Helical" evidence="1">
    <location>
        <begin position="60"/>
        <end position="80"/>
    </location>
</feature>
<proteinExistence type="predicted"/>
<keyword evidence="1" id="KW-0472">Membrane</keyword>
<dbReference type="Proteomes" id="UP000198215">
    <property type="component" value="Chromosome I"/>
</dbReference>
<name>A0A1C5HDI0_9ACTN</name>
<evidence type="ECO:0000313" key="3">
    <source>
        <dbReference type="Proteomes" id="UP000198215"/>
    </source>
</evidence>
<keyword evidence="1" id="KW-1133">Transmembrane helix</keyword>
<sequence>MQHLHDESAQAVPSRADRMSYSADVNWEAMLSDMNHLARMPQRGDRSVAVGGSRALSGSAVLACLSILVTVGVVVSLMVVG</sequence>
<protein>
    <submittedName>
        <fullName evidence="2">Uncharacterized protein</fullName>
    </submittedName>
</protein>
<organism evidence="2 3">
    <name type="scientific">Micromonospora coxensis</name>
    <dbReference type="NCBI Taxonomy" id="356852"/>
    <lineage>
        <taxon>Bacteria</taxon>
        <taxon>Bacillati</taxon>
        <taxon>Actinomycetota</taxon>
        <taxon>Actinomycetes</taxon>
        <taxon>Micromonosporales</taxon>
        <taxon>Micromonosporaceae</taxon>
        <taxon>Micromonospora</taxon>
    </lineage>
</organism>
<gene>
    <name evidence="2" type="ORF">GA0070614_1165</name>
</gene>
<accession>A0A1C5HDI0</accession>
<dbReference type="AlphaFoldDB" id="A0A1C5HDI0"/>
<dbReference type="RefSeq" id="WP_088974985.1">
    <property type="nucleotide sequence ID" value="NZ_LT607753.1"/>
</dbReference>
<reference evidence="3" key="1">
    <citation type="submission" date="2016-06" db="EMBL/GenBank/DDBJ databases">
        <authorList>
            <person name="Varghese N."/>
            <person name="Submissions Spin"/>
        </authorList>
    </citation>
    <scope>NUCLEOTIDE SEQUENCE [LARGE SCALE GENOMIC DNA]</scope>
    <source>
        <strain evidence="3">DSM 45161</strain>
    </source>
</reference>
<keyword evidence="3" id="KW-1185">Reference proteome</keyword>
<evidence type="ECO:0000256" key="1">
    <source>
        <dbReference type="SAM" id="Phobius"/>
    </source>
</evidence>
<keyword evidence="1" id="KW-0812">Transmembrane</keyword>
<evidence type="ECO:0000313" key="2">
    <source>
        <dbReference type="EMBL" id="SCG44066.1"/>
    </source>
</evidence>
<dbReference type="EMBL" id="LT607753">
    <property type="protein sequence ID" value="SCG44066.1"/>
    <property type="molecule type" value="Genomic_DNA"/>
</dbReference>